<feature type="domain" description="4-oxalocrotonate tautomerase-like" evidence="5">
    <location>
        <begin position="2"/>
        <end position="60"/>
    </location>
</feature>
<dbReference type="Proteomes" id="UP000494255">
    <property type="component" value="Unassembled WGS sequence"/>
</dbReference>
<dbReference type="AlphaFoldDB" id="A0A6J5AQP7"/>
<dbReference type="EMBL" id="CADIKC010000002">
    <property type="protein sequence ID" value="CAB3670808.1"/>
    <property type="molecule type" value="Genomic_DNA"/>
</dbReference>
<accession>A0A6J5AQP7</accession>
<dbReference type="InterPro" id="IPR018191">
    <property type="entry name" value="4-OT"/>
</dbReference>
<dbReference type="InterPro" id="IPR014347">
    <property type="entry name" value="Tautomerase/MIF_sf"/>
</dbReference>
<comment type="similarity">
    <text evidence="1 4">Belongs to the 4-oxalocrotonate tautomerase family.</text>
</comment>
<evidence type="ECO:0000313" key="7">
    <source>
        <dbReference type="Proteomes" id="UP000494255"/>
    </source>
</evidence>
<sequence length="67" mass="7640">MPYIKIEVTREGVTREQKAELIKGATDLMVRVLHKDPAATFVVIEEVDTDNWGWGGESITNIRARQR</sequence>
<dbReference type="GeneID" id="97040723"/>
<dbReference type="Pfam" id="PF01361">
    <property type="entry name" value="Tautomerase"/>
    <property type="match status" value="1"/>
</dbReference>
<dbReference type="RefSeq" id="WP_175050344.1">
    <property type="nucleotide sequence ID" value="NZ_CADIKC010000002.1"/>
</dbReference>
<evidence type="ECO:0000256" key="4">
    <source>
        <dbReference type="RuleBase" id="RU362032"/>
    </source>
</evidence>
<evidence type="ECO:0000256" key="2">
    <source>
        <dbReference type="ARBA" id="ARBA00023235"/>
    </source>
</evidence>
<proteinExistence type="inferred from homology"/>
<keyword evidence="7" id="KW-1185">Reference proteome</keyword>
<dbReference type="SUPFAM" id="SSF55331">
    <property type="entry name" value="Tautomerase/MIF"/>
    <property type="match status" value="1"/>
</dbReference>
<dbReference type="Gene3D" id="3.30.429.10">
    <property type="entry name" value="Macrophage Migration Inhibitory Factor"/>
    <property type="match status" value="1"/>
</dbReference>
<evidence type="ECO:0000256" key="1">
    <source>
        <dbReference type="ARBA" id="ARBA00006723"/>
    </source>
</evidence>
<dbReference type="PANTHER" id="PTHR35530">
    <property type="entry name" value="TAUTOMERASE-RELATED"/>
    <property type="match status" value="1"/>
</dbReference>
<dbReference type="NCBIfam" id="TIGR00013">
    <property type="entry name" value="taut"/>
    <property type="match status" value="1"/>
</dbReference>
<reference evidence="6 7" key="1">
    <citation type="submission" date="2020-04" db="EMBL/GenBank/DDBJ databases">
        <authorList>
            <person name="De Canck E."/>
        </authorList>
    </citation>
    <scope>NUCLEOTIDE SEQUENCE [LARGE SCALE GENOMIC DNA]</scope>
    <source>
        <strain evidence="6 7">LMG 24238</strain>
    </source>
</reference>
<organism evidence="6 7">
    <name type="scientific">Paraburkholderia sediminicola</name>
    <dbReference type="NCBI Taxonomy" id="458836"/>
    <lineage>
        <taxon>Bacteria</taxon>
        <taxon>Pseudomonadati</taxon>
        <taxon>Pseudomonadota</taxon>
        <taxon>Betaproteobacteria</taxon>
        <taxon>Burkholderiales</taxon>
        <taxon>Burkholderiaceae</taxon>
        <taxon>Paraburkholderia</taxon>
    </lineage>
</organism>
<dbReference type="GO" id="GO:0016853">
    <property type="term" value="F:isomerase activity"/>
    <property type="evidence" value="ECO:0007669"/>
    <property type="project" value="UniProtKB-UniRule"/>
</dbReference>
<evidence type="ECO:0000256" key="3">
    <source>
        <dbReference type="PIRSR" id="PIRSR618191-1"/>
    </source>
</evidence>
<name>A0A6J5AQP7_9BURK</name>
<evidence type="ECO:0000313" key="6">
    <source>
        <dbReference type="EMBL" id="CAB3670808.1"/>
    </source>
</evidence>
<dbReference type="PANTHER" id="PTHR35530:SF1">
    <property type="entry name" value="2-HYDROXYMUCONATE TAUTOMERASE"/>
    <property type="match status" value="1"/>
</dbReference>
<dbReference type="InterPro" id="IPR004370">
    <property type="entry name" value="4-OT-like_dom"/>
</dbReference>
<keyword evidence="2 4" id="KW-0413">Isomerase</keyword>
<feature type="active site" description="Proton acceptor; via imino nitrogen" evidence="3">
    <location>
        <position position="2"/>
    </location>
</feature>
<protein>
    <recommendedName>
        <fullName evidence="4">Tautomerase</fullName>
        <ecNumber evidence="4">5.3.2.-</ecNumber>
    </recommendedName>
</protein>
<dbReference type="EC" id="5.3.2.-" evidence="4"/>
<gene>
    <name evidence="6" type="ORF">LMG24238_02086</name>
</gene>
<evidence type="ECO:0000259" key="5">
    <source>
        <dbReference type="Pfam" id="PF01361"/>
    </source>
</evidence>